<reference evidence="3" key="1">
    <citation type="journal article" date="2019" name="Int. J. Syst. Evol. Microbiol.">
        <title>The Global Catalogue of Microorganisms (GCM) 10K type strain sequencing project: providing services to taxonomists for standard genome sequencing and annotation.</title>
        <authorList>
            <consortium name="The Broad Institute Genomics Platform"/>
            <consortium name="The Broad Institute Genome Sequencing Center for Infectious Disease"/>
            <person name="Wu L."/>
            <person name="Ma J."/>
        </authorList>
    </citation>
    <scope>NUCLEOTIDE SEQUENCE [LARGE SCALE GENOMIC DNA]</scope>
    <source>
        <strain evidence="3">JCM 6835</strain>
    </source>
</reference>
<keyword evidence="3" id="KW-1185">Reference proteome</keyword>
<protein>
    <submittedName>
        <fullName evidence="2">Uncharacterized protein</fullName>
    </submittedName>
</protein>
<proteinExistence type="predicted"/>
<dbReference type="Proteomes" id="UP001501666">
    <property type="component" value="Unassembled WGS sequence"/>
</dbReference>
<organism evidence="2 3">
    <name type="scientific">Nonomuraea recticatena</name>
    <dbReference type="NCBI Taxonomy" id="46178"/>
    <lineage>
        <taxon>Bacteria</taxon>
        <taxon>Bacillati</taxon>
        <taxon>Actinomycetota</taxon>
        <taxon>Actinomycetes</taxon>
        <taxon>Streptosporangiales</taxon>
        <taxon>Streptosporangiaceae</taxon>
        <taxon>Nonomuraea</taxon>
    </lineage>
</organism>
<gene>
    <name evidence="2" type="ORF">GCM10010412_097860</name>
</gene>
<feature type="signal peptide" evidence="1">
    <location>
        <begin position="1"/>
        <end position="26"/>
    </location>
</feature>
<evidence type="ECO:0000313" key="3">
    <source>
        <dbReference type="Proteomes" id="UP001501666"/>
    </source>
</evidence>
<evidence type="ECO:0000313" key="2">
    <source>
        <dbReference type="EMBL" id="GAA2700605.1"/>
    </source>
</evidence>
<evidence type="ECO:0000256" key="1">
    <source>
        <dbReference type="SAM" id="SignalP"/>
    </source>
</evidence>
<feature type="chain" id="PRO_5045355529" evidence="1">
    <location>
        <begin position="27"/>
        <end position="102"/>
    </location>
</feature>
<keyword evidence="1" id="KW-0732">Signal</keyword>
<sequence length="102" mass="11521">MRLFAKIAAAITAVGILAISAPPAHATQKMEAPWGKQCGAYLASESGVTVLRYWNCGNVSIVIEVDYRYTDNGFRCVWANYDRFVEYYFNASHAWYIRPTEC</sequence>
<dbReference type="EMBL" id="BAAATE010000061">
    <property type="protein sequence ID" value="GAA2700605.1"/>
    <property type="molecule type" value="Genomic_DNA"/>
</dbReference>
<accession>A0ABP6FTK7</accession>
<name>A0ABP6FTK7_9ACTN</name>
<comment type="caution">
    <text evidence="2">The sequence shown here is derived from an EMBL/GenBank/DDBJ whole genome shotgun (WGS) entry which is preliminary data.</text>
</comment>